<evidence type="ECO:0008006" key="4">
    <source>
        <dbReference type="Google" id="ProtNLM"/>
    </source>
</evidence>
<sequence length="428" mass="48425">MARTNFHKQDDYLQTSFQLSVPKTASDFPDNLEMSKCPSLKPPRYIVNRNHRRKNVKQCSNLEVIPETCPQGVCNNNCAQAEKRVTLKCEDNVNSVRKHAIANPYDTIKLFQRSSNDYTINQAQRSLYNDNFLNSRTLGSGEADKLAFSFAMRQPLPQNHRSIETNSELKSGILIWISHAKHTNGVRDDGNKNAIYNNAENIGSNLNNPSLRIPVMLKIYRYGSGNFALMTPSRSNQGQTQPLYIRLKNSHVTMLDTTYSPLSSKTSSSPCCFLLTLGVQDGKSFKFEASSKAVAEKWVHTLNISAATRSRYIMPIATTSEDSNNTWHSSTKVHINENDKNINNYNNDNRKIQHDSIMADTSNLLSSSSKAKTPETNQHRPIQPSQTRPNFFTGLSNHSPNYEFQRESRMPTLSESSDETEEAWSEED</sequence>
<reference evidence="2 3" key="1">
    <citation type="submission" date="2019-01" db="EMBL/GenBank/DDBJ databases">
        <title>A draft genome assembly of the solar-powered sea slug Elysia chlorotica.</title>
        <authorList>
            <person name="Cai H."/>
            <person name="Li Q."/>
            <person name="Fang X."/>
            <person name="Li J."/>
            <person name="Curtis N.E."/>
            <person name="Altenburger A."/>
            <person name="Shibata T."/>
            <person name="Feng M."/>
            <person name="Maeda T."/>
            <person name="Schwartz J.A."/>
            <person name="Shigenobu S."/>
            <person name="Lundholm N."/>
            <person name="Nishiyama T."/>
            <person name="Yang H."/>
            <person name="Hasebe M."/>
            <person name="Li S."/>
            <person name="Pierce S.K."/>
            <person name="Wang J."/>
        </authorList>
    </citation>
    <scope>NUCLEOTIDE SEQUENCE [LARGE SCALE GENOMIC DNA]</scope>
    <source>
        <strain evidence="2">EC2010</strain>
        <tissue evidence="2">Whole organism of an adult</tissue>
    </source>
</reference>
<gene>
    <name evidence="2" type="ORF">EGW08_007029</name>
</gene>
<evidence type="ECO:0000256" key="1">
    <source>
        <dbReference type="SAM" id="MobiDB-lite"/>
    </source>
</evidence>
<organism evidence="2 3">
    <name type="scientific">Elysia chlorotica</name>
    <name type="common">Eastern emerald elysia</name>
    <name type="synonym">Sea slug</name>
    <dbReference type="NCBI Taxonomy" id="188477"/>
    <lineage>
        <taxon>Eukaryota</taxon>
        <taxon>Metazoa</taxon>
        <taxon>Spiralia</taxon>
        <taxon>Lophotrochozoa</taxon>
        <taxon>Mollusca</taxon>
        <taxon>Gastropoda</taxon>
        <taxon>Heterobranchia</taxon>
        <taxon>Euthyneura</taxon>
        <taxon>Panpulmonata</taxon>
        <taxon>Sacoglossa</taxon>
        <taxon>Placobranchoidea</taxon>
        <taxon>Plakobranchidae</taxon>
        <taxon>Elysia</taxon>
    </lineage>
</organism>
<feature type="compositionally biased region" description="Acidic residues" evidence="1">
    <location>
        <begin position="416"/>
        <end position="428"/>
    </location>
</feature>
<name>A0A3S0ZRN8_ELYCH</name>
<evidence type="ECO:0000313" key="2">
    <source>
        <dbReference type="EMBL" id="RUS85203.1"/>
    </source>
</evidence>
<accession>A0A3S0ZRN8</accession>
<dbReference type="EMBL" id="RQTK01000178">
    <property type="protein sequence ID" value="RUS85203.1"/>
    <property type="molecule type" value="Genomic_DNA"/>
</dbReference>
<feature type="region of interest" description="Disordered" evidence="1">
    <location>
        <begin position="364"/>
        <end position="428"/>
    </location>
</feature>
<dbReference type="AlphaFoldDB" id="A0A3S0ZRN8"/>
<dbReference type="Proteomes" id="UP000271974">
    <property type="component" value="Unassembled WGS sequence"/>
</dbReference>
<feature type="region of interest" description="Disordered" evidence="1">
    <location>
        <begin position="320"/>
        <end position="348"/>
    </location>
</feature>
<dbReference type="OrthoDB" id="6065712at2759"/>
<comment type="caution">
    <text evidence="2">The sequence shown here is derived from an EMBL/GenBank/DDBJ whole genome shotgun (WGS) entry which is preliminary data.</text>
</comment>
<feature type="compositionally biased region" description="Polar residues" evidence="1">
    <location>
        <begin position="320"/>
        <end position="333"/>
    </location>
</feature>
<feature type="compositionally biased region" description="Polar residues" evidence="1">
    <location>
        <begin position="364"/>
        <end position="402"/>
    </location>
</feature>
<keyword evidence="3" id="KW-1185">Reference proteome</keyword>
<evidence type="ECO:0000313" key="3">
    <source>
        <dbReference type="Proteomes" id="UP000271974"/>
    </source>
</evidence>
<proteinExistence type="predicted"/>
<protein>
    <recommendedName>
        <fullName evidence="4">PH domain-containing protein</fullName>
    </recommendedName>
</protein>